<dbReference type="InterPro" id="IPR013636">
    <property type="entry name" value="ARMH3_C"/>
</dbReference>
<keyword evidence="3" id="KW-1133">Transmembrane helix</keyword>
<comment type="subcellular location">
    <subcellularLocation>
        <location evidence="1">Membrane</location>
    </subcellularLocation>
</comment>
<evidence type="ECO:0000256" key="2">
    <source>
        <dbReference type="ARBA" id="ARBA00022692"/>
    </source>
</evidence>
<name>A0A5C3QVR9_9AGAR</name>
<sequence length="597" mass="66320">MIRVHSKFITSYHRLFTDAAHNRDISLISWHELLALPVEAEHLTSRLRALETDQCLGSHKVLCNALFINSLTIAKTAPRDDTRVSNALDTLLIFTRAVLAKGLSGWEIMEVFAGGVKESDNVFMTFVTTVNEVIGDEGAPASIRHKTLQLALTFACGVGQSSPVAYFLRVDLFPTLCKFMRSENTSQFSFEAIILLAVLANYHKSDAARLNPYMVSIQQLRDTEIMRKIWWASDFALGAAVKSYRELMDDSPPTLGSTLGSFVASLRPDRALTPKLSEIPRELLKTQPIEATVVLVPIYDLFRLNATFASSTVHCLSSPEDDGASQAPLTIISLSSYIFSHASSSSSRRSIAYANLSMNMLLAFAENWELLDALAKPSTMVRLCRQRVPDLPILPASSPPLCAFLDCCVLWLRHNLHLNLETGIYSACISICHRTLWFLKNRKIRLEYHWTELWKAVIGVLAFVSSKLDLLNTTGGVESLLNYTLGLLNYSLNNVEHLVPKPRLIHELIYELIHFSATLKKVSQVLDTFHTTVTGTASNPADHLTHILAVVGYYEEKVAKSGSKSATGSMRALAKEIDKDGVWGTHGSDREEIPDTQ</sequence>
<feature type="domain" description="Armadillo-like helical" evidence="5">
    <location>
        <begin position="392"/>
        <end position="574"/>
    </location>
</feature>
<proteinExistence type="predicted"/>
<dbReference type="EMBL" id="ML178815">
    <property type="protein sequence ID" value="TFL06113.1"/>
    <property type="molecule type" value="Genomic_DNA"/>
</dbReference>
<evidence type="ECO:0000259" key="5">
    <source>
        <dbReference type="SMART" id="SM01158"/>
    </source>
</evidence>
<dbReference type="PANTHER" id="PTHR13608:SF3">
    <property type="entry name" value="ARMADILLO-LIKE HELICAL DOMAIN-CONTAINING PROTEIN 3"/>
    <property type="match status" value="1"/>
</dbReference>
<evidence type="ECO:0000313" key="6">
    <source>
        <dbReference type="EMBL" id="TFL06113.1"/>
    </source>
</evidence>
<organism evidence="6 7">
    <name type="scientific">Pterulicium gracile</name>
    <dbReference type="NCBI Taxonomy" id="1884261"/>
    <lineage>
        <taxon>Eukaryota</taxon>
        <taxon>Fungi</taxon>
        <taxon>Dikarya</taxon>
        <taxon>Basidiomycota</taxon>
        <taxon>Agaricomycotina</taxon>
        <taxon>Agaricomycetes</taxon>
        <taxon>Agaricomycetidae</taxon>
        <taxon>Agaricales</taxon>
        <taxon>Pleurotineae</taxon>
        <taxon>Pterulaceae</taxon>
        <taxon>Pterulicium</taxon>
    </lineage>
</organism>
<dbReference type="PANTHER" id="PTHR13608">
    <property type="entry name" value="ARMADILLO-LIKE HELICAL DOMAIN-CONTAINING PROTEIN 3"/>
    <property type="match status" value="1"/>
</dbReference>
<evidence type="ECO:0000256" key="4">
    <source>
        <dbReference type="ARBA" id="ARBA00023136"/>
    </source>
</evidence>
<dbReference type="GO" id="GO:0005829">
    <property type="term" value="C:cytosol"/>
    <property type="evidence" value="ECO:0007669"/>
    <property type="project" value="TreeGrafter"/>
</dbReference>
<dbReference type="AlphaFoldDB" id="A0A5C3QVR9"/>
<evidence type="ECO:0000256" key="3">
    <source>
        <dbReference type="ARBA" id="ARBA00022989"/>
    </source>
</evidence>
<evidence type="ECO:0000256" key="1">
    <source>
        <dbReference type="ARBA" id="ARBA00004370"/>
    </source>
</evidence>
<dbReference type="STRING" id="1884261.A0A5C3QVR9"/>
<keyword evidence="4" id="KW-0472">Membrane</keyword>
<gene>
    <name evidence="6" type="ORF">BDV98DRAFT_498930</name>
</gene>
<dbReference type="Pfam" id="PF08427">
    <property type="entry name" value="ARMH3_C"/>
    <property type="match status" value="1"/>
</dbReference>
<dbReference type="InterPro" id="IPR039868">
    <property type="entry name" value="ARMD3-like"/>
</dbReference>
<dbReference type="OrthoDB" id="2012278at2759"/>
<reference evidence="6 7" key="1">
    <citation type="journal article" date="2019" name="Nat. Ecol. Evol.">
        <title>Megaphylogeny resolves global patterns of mushroom evolution.</title>
        <authorList>
            <person name="Varga T."/>
            <person name="Krizsan K."/>
            <person name="Foldi C."/>
            <person name="Dima B."/>
            <person name="Sanchez-Garcia M."/>
            <person name="Sanchez-Ramirez S."/>
            <person name="Szollosi G.J."/>
            <person name="Szarkandi J.G."/>
            <person name="Papp V."/>
            <person name="Albert L."/>
            <person name="Andreopoulos W."/>
            <person name="Angelini C."/>
            <person name="Antonin V."/>
            <person name="Barry K.W."/>
            <person name="Bougher N.L."/>
            <person name="Buchanan P."/>
            <person name="Buyck B."/>
            <person name="Bense V."/>
            <person name="Catcheside P."/>
            <person name="Chovatia M."/>
            <person name="Cooper J."/>
            <person name="Damon W."/>
            <person name="Desjardin D."/>
            <person name="Finy P."/>
            <person name="Geml J."/>
            <person name="Haridas S."/>
            <person name="Hughes K."/>
            <person name="Justo A."/>
            <person name="Karasinski D."/>
            <person name="Kautmanova I."/>
            <person name="Kiss B."/>
            <person name="Kocsube S."/>
            <person name="Kotiranta H."/>
            <person name="LaButti K.M."/>
            <person name="Lechner B.E."/>
            <person name="Liimatainen K."/>
            <person name="Lipzen A."/>
            <person name="Lukacs Z."/>
            <person name="Mihaltcheva S."/>
            <person name="Morgado L.N."/>
            <person name="Niskanen T."/>
            <person name="Noordeloos M.E."/>
            <person name="Ohm R.A."/>
            <person name="Ortiz-Santana B."/>
            <person name="Ovrebo C."/>
            <person name="Racz N."/>
            <person name="Riley R."/>
            <person name="Savchenko A."/>
            <person name="Shiryaev A."/>
            <person name="Soop K."/>
            <person name="Spirin V."/>
            <person name="Szebenyi C."/>
            <person name="Tomsovsky M."/>
            <person name="Tulloss R.E."/>
            <person name="Uehling J."/>
            <person name="Grigoriev I.V."/>
            <person name="Vagvolgyi C."/>
            <person name="Papp T."/>
            <person name="Martin F.M."/>
            <person name="Miettinen O."/>
            <person name="Hibbett D.S."/>
            <person name="Nagy L.G."/>
        </authorList>
    </citation>
    <scope>NUCLEOTIDE SEQUENCE [LARGE SCALE GENOMIC DNA]</scope>
    <source>
        <strain evidence="6 7">CBS 309.79</strain>
    </source>
</reference>
<dbReference type="Proteomes" id="UP000305067">
    <property type="component" value="Unassembled WGS sequence"/>
</dbReference>
<evidence type="ECO:0000313" key="7">
    <source>
        <dbReference type="Proteomes" id="UP000305067"/>
    </source>
</evidence>
<accession>A0A5C3QVR9</accession>
<keyword evidence="2" id="KW-0812">Transmembrane</keyword>
<protein>
    <recommendedName>
        <fullName evidence="5">Armadillo-like helical domain-containing protein</fullName>
    </recommendedName>
</protein>
<keyword evidence="7" id="KW-1185">Reference proteome</keyword>
<dbReference type="GO" id="GO:0016020">
    <property type="term" value="C:membrane"/>
    <property type="evidence" value="ECO:0007669"/>
    <property type="project" value="UniProtKB-SubCell"/>
</dbReference>
<dbReference type="SMART" id="SM01158">
    <property type="entry name" value="DUF1741"/>
    <property type="match status" value="1"/>
</dbReference>